<reference evidence="4 5" key="1">
    <citation type="submission" date="2022-05" db="EMBL/GenBank/DDBJ databases">
        <title>Chromosome-level reference genomes for two strains of Caenorhabditis briggsae: an improved platform for comparative genomics.</title>
        <authorList>
            <person name="Stevens L."/>
            <person name="Andersen E.C."/>
        </authorList>
    </citation>
    <scope>NUCLEOTIDE SEQUENCE [LARGE SCALE GENOMIC DNA]</scope>
    <source>
        <strain evidence="4">QX1410_ONT</strain>
        <tissue evidence="4">Whole-organism</tissue>
    </source>
</reference>
<evidence type="ECO:0000259" key="3">
    <source>
        <dbReference type="PROSITE" id="PS50234"/>
    </source>
</evidence>
<dbReference type="SUPFAM" id="SSF53300">
    <property type="entry name" value="vWA-like"/>
    <property type="match status" value="1"/>
</dbReference>
<keyword evidence="1" id="KW-0732">Signal</keyword>
<feature type="domain" description="VWFA" evidence="3">
    <location>
        <begin position="36"/>
        <end position="220"/>
    </location>
</feature>
<dbReference type="SMART" id="SM00327">
    <property type="entry name" value="VWA"/>
    <property type="match status" value="1"/>
</dbReference>
<feature type="signal peptide" evidence="1">
    <location>
        <begin position="1"/>
        <end position="19"/>
    </location>
</feature>
<gene>
    <name evidence="4" type="ORF">L3Y34_016489</name>
</gene>
<dbReference type="SUPFAM" id="SSF56436">
    <property type="entry name" value="C-type lectin-like"/>
    <property type="match status" value="1"/>
</dbReference>
<proteinExistence type="predicted"/>
<dbReference type="SMART" id="SM00034">
    <property type="entry name" value="CLECT"/>
    <property type="match status" value="1"/>
</dbReference>
<dbReference type="InterPro" id="IPR016187">
    <property type="entry name" value="CTDL_fold"/>
</dbReference>
<dbReference type="InterPro" id="IPR001304">
    <property type="entry name" value="C-type_lectin-like"/>
</dbReference>
<dbReference type="PROSITE" id="PS50041">
    <property type="entry name" value="C_TYPE_LECTIN_2"/>
    <property type="match status" value="1"/>
</dbReference>
<organism evidence="4 5">
    <name type="scientific">Caenorhabditis briggsae</name>
    <dbReference type="NCBI Taxonomy" id="6238"/>
    <lineage>
        <taxon>Eukaryota</taxon>
        <taxon>Metazoa</taxon>
        <taxon>Ecdysozoa</taxon>
        <taxon>Nematoda</taxon>
        <taxon>Chromadorea</taxon>
        <taxon>Rhabditida</taxon>
        <taxon>Rhabditina</taxon>
        <taxon>Rhabditomorpha</taxon>
        <taxon>Rhabditoidea</taxon>
        <taxon>Rhabditidae</taxon>
        <taxon>Peloderinae</taxon>
        <taxon>Caenorhabditis</taxon>
    </lineage>
</organism>
<evidence type="ECO:0000259" key="2">
    <source>
        <dbReference type="PROSITE" id="PS50041"/>
    </source>
</evidence>
<dbReference type="InterPro" id="IPR036465">
    <property type="entry name" value="vWFA_dom_sf"/>
</dbReference>
<accession>A0AAE9DWE5</accession>
<dbReference type="Gene3D" id="3.40.50.410">
    <property type="entry name" value="von Willebrand factor, type A domain"/>
    <property type="match status" value="1"/>
</dbReference>
<protein>
    <submittedName>
        <fullName evidence="4">Uncharacterized protein</fullName>
    </submittedName>
</protein>
<dbReference type="InterPro" id="IPR002035">
    <property type="entry name" value="VWF_A"/>
</dbReference>
<dbReference type="Pfam" id="PF00092">
    <property type="entry name" value="VWA"/>
    <property type="match status" value="1"/>
</dbReference>
<dbReference type="EMBL" id="CP090891">
    <property type="protein sequence ID" value="ULU14005.1"/>
    <property type="molecule type" value="Genomic_DNA"/>
</dbReference>
<dbReference type="PROSITE" id="PS50234">
    <property type="entry name" value="VWFA"/>
    <property type="match status" value="1"/>
</dbReference>
<dbReference type="InterPro" id="IPR016186">
    <property type="entry name" value="C-type_lectin-like/link_sf"/>
</dbReference>
<dbReference type="AlphaFoldDB" id="A0AAE9DWE5"/>
<dbReference type="Proteomes" id="UP000827892">
    <property type="component" value="Chromosome I"/>
</dbReference>
<dbReference type="Gene3D" id="3.10.100.10">
    <property type="entry name" value="Mannose-Binding Protein A, subunit A"/>
    <property type="match status" value="1"/>
</dbReference>
<feature type="domain" description="C-type lectin" evidence="2">
    <location>
        <begin position="245"/>
        <end position="360"/>
    </location>
</feature>
<dbReference type="PANTHER" id="PTHR31024">
    <property type="entry name" value="C-TYPE LECTIN"/>
    <property type="match status" value="1"/>
</dbReference>
<evidence type="ECO:0000313" key="5">
    <source>
        <dbReference type="Proteomes" id="UP000827892"/>
    </source>
</evidence>
<feature type="chain" id="PRO_5042052218" evidence="1">
    <location>
        <begin position="20"/>
        <end position="391"/>
    </location>
</feature>
<evidence type="ECO:0000313" key="4">
    <source>
        <dbReference type="EMBL" id="ULU14005.1"/>
    </source>
</evidence>
<sequence>MKLNTVITVFLVEVYVISSEYITRPCGQDLSNLWLDVVAVVDNSQGMTNDGLTAIAANIASVFSDGTKIGTNSNDPRTTRLGLVTYSSKATKNAYLDKFQSIDDLYDNIFTDLATVSQTDDSNLETGLEAAEEILEAGKNEKRKFYKKLILIYASTFNRNGEAISIANRLKSAGTKLVTVAYGQGGGDEQLADGLAQISSLRFNFTNNNQALIGNIQMAMLEANCFCGPTWTQYRQYYSDSTSPPGGVCIQPVGLTAVWRAARISCANRFKNSYLADEFTQHKHDFIFDSIKNTRGFQVPYSYHIGLTLSNGSWSWDRPNGWEQPVVQHWFGWDSGFPISTSSRTSGANFGNGSDAEWQNIGAMNIGLNYVCETATCDTDNYCSTDQLDEI</sequence>
<evidence type="ECO:0000256" key="1">
    <source>
        <dbReference type="SAM" id="SignalP"/>
    </source>
</evidence>
<name>A0AAE9DWE5_CAEBR</name>
<dbReference type="PANTHER" id="PTHR31024:SF6">
    <property type="entry name" value="VWFA DOMAIN-CONTAINING PROTEIN"/>
    <property type="match status" value="1"/>
</dbReference>
<dbReference type="CDD" id="cd00037">
    <property type="entry name" value="CLECT"/>
    <property type="match status" value="1"/>
</dbReference>